<evidence type="ECO:0000256" key="1">
    <source>
        <dbReference type="SAM" id="MobiDB-lite"/>
    </source>
</evidence>
<gene>
    <name evidence="2" type="ORF">IQ236_20475</name>
</gene>
<feature type="compositionally biased region" description="Polar residues" evidence="1">
    <location>
        <begin position="392"/>
        <end position="405"/>
    </location>
</feature>
<feature type="region of interest" description="Disordered" evidence="1">
    <location>
        <begin position="126"/>
        <end position="309"/>
    </location>
</feature>
<evidence type="ECO:0000313" key="2">
    <source>
        <dbReference type="EMBL" id="MBE9145574.1"/>
    </source>
</evidence>
<feature type="compositionally biased region" description="Low complexity" evidence="1">
    <location>
        <begin position="242"/>
        <end position="265"/>
    </location>
</feature>
<feature type="compositionally biased region" description="Polar residues" evidence="1">
    <location>
        <begin position="162"/>
        <end position="240"/>
    </location>
</feature>
<sequence>MRQLWFLISIGIFTVGLGGCGSPPEETASTPSPTTSPAASPEAAASPQPNATPTPGQIAPFKDPLVKEQSNVAAGAGLIQSTNPEERLNLLGKRQTGTPVAPATTTAPNAAVDDPFGVLPPVIVTQTLDPGETPEAPEQSTRTVPDLPKLPVAEPPLRWRTASVSIPAPQTRTSPNTGFSPSQMAPNRGSNPPTQRTTSGNGAARNPSQSLSPNARGTTPTQRTTSGNGAARNPSQSLSPNARGTTPTPRTVAPRRTVPTLPTLPIAQVPDLPALPNTAAPPSWRDPNPPPPPPPKPVAVQPFVPPPPSTDLAQAMEVTGVLQVGNQTKVILKAPAEPTSRYVTVGQRVSNGQVLVKRVKFDTGGEPIVIFEQNGVEIAKAVGATNPPADQKINNISLRSSRPMS</sequence>
<dbReference type="Proteomes" id="UP000640725">
    <property type="component" value="Unassembled WGS sequence"/>
</dbReference>
<name>A0ABR9UJ16_9CYAN</name>
<accession>A0ABR9UJ16</accession>
<reference evidence="2 3" key="1">
    <citation type="submission" date="2020-10" db="EMBL/GenBank/DDBJ databases">
        <authorList>
            <person name="Castelo-Branco R."/>
            <person name="Eusebio N."/>
            <person name="Adriana R."/>
            <person name="Vieira A."/>
            <person name="Brugerolle De Fraissinette N."/>
            <person name="Rezende De Castro R."/>
            <person name="Schneider M.P."/>
            <person name="Vasconcelos V."/>
            <person name="Leao P.N."/>
        </authorList>
    </citation>
    <scope>NUCLEOTIDE SEQUENCE [LARGE SCALE GENOMIC DNA]</scope>
    <source>
        <strain evidence="2 3">LEGE 06226</strain>
    </source>
</reference>
<feature type="compositionally biased region" description="Low complexity" evidence="1">
    <location>
        <begin position="22"/>
        <end position="47"/>
    </location>
</feature>
<organism evidence="2 3">
    <name type="scientific">Planktothrix mougeotii LEGE 06226</name>
    <dbReference type="NCBI Taxonomy" id="1828728"/>
    <lineage>
        <taxon>Bacteria</taxon>
        <taxon>Bacillati</taxon>
        <taxon>Cyanobacteriota</taxon>
        <taxon>Cyanophyceae</taxon>
        <taxon>Oscillatoriophycideae</taxon>
        <taxon>Oscillatoriales</taxon>
        <taxon>Microcoleaceae</taxon>
        <taxon>Planktothrix</taxon>
    </lineage>
</organism>
<proteinExistence type="predicted"/>
<keyword evidence="3" id="KW-1185">Reference proteome</keyword>
<dbReference type="PROSITE" id="PS51257">
    <property type="entry name" value="PROKAR_LIPOPROTEIN"/>
    <property type="match status" value="1"/>
</dbReference>
<comment type="caution">
    <text evidence="2">The sequence shown here is derived from an EMBL/GenBank/DDBJ whole genome shotgun (WGS) entry which is preliminary data.</text>
</comment>
<feature type="region of interest" description="Disordered" evidence="1">
    <location>
        <begin position="386"/>
        <end position="405"/>
    </location>
</feature>
<dbReference type="RefSeq" id="WP_193870997.1">
    <property type="nucleotide sequence ID" value="NZ_JADEWU010000061.1"/>
</dbReference>
<dbReference type="EMBL" id="JADEWU010000061">
    <property type="protein sequence ID" value="MBE9145574.1"/>
    <property type="molecule type" value="Genomic_DNA"/>
</dbReference>
<feature type="region of interest" description="Disordered" evidence="1">
    <location>
        <begin position="19"/>
        <end position="80"/>
    </location>
</feature>
<feature type="compositionally biased region" description="Pro residues" evidence="1">
    <location>
        <begin position="287"/>
        <end position="309"/>
    </location>
</feature>
<evidence type="ECO:0000313" key="3">
    <source>
        <dbReference type="Proteomes" id="UP000640725"/>
    </source>
</evidence>
<protein>
    <submittedName>
        <fullName evidence="2">Uncharacterized protein</fullName>
    </submittedName>
</protein>